<gene>
    <name evidence="1" type="ORF">EL17_00475</name>
</gene>
<name>A0A074LNY9_9BACT</name>
<dbReference type="AlphaFoldDB" id="A0A074LNY9"/>
<reference evidence="1 2" key="1">
    <citation type="submission" date="2014-04" db="EMBL/GenBank/DDBJ databases">
        <title>Characterization and application of a salt tolerant electro-active bacterium.</title>
        <authorList>
            <person name="Yang L."/>
            <person name="Wei S."/>
            <person name="Tay Q.X.M."/>
        </authorList>
    </citation>
    <scope>NUCLEOTIDE SEQUENCE [LARGE SCALE GENOMIC DNA]</scope>
    <source>
        <strain evidence="1 2">LY1</strain>
    </source>
</reference>
<organism evidence="1 2">
    <name type="scientific">Anditalea andensis</name>
    <dbReference type="NCBI Taxonomy" id="1048983"/>
    <lineage>
        <taxon>Bacteria</taxon>
        <taxon>Pseudomonadati</taxon>
        <taxon>Bacteroidota</taxon>
        <taxon>Cytophagia</taxon>
        <taxon>Cytophagales</taxon>
        <taxon>Cytophagaceae</taxon>
        <taxon>Anditalea</taxon>
    </lineage>
</organism>
<protein>
    <submittedName>
        <fullName evidence="1">Uncharacterized protein</fullName>
    </submittedName>
</protein>
<evidence type="ECO:0000313" key="2">
    <source>
        <dbReference type="Proteomes" id="UP000027821"/>
    </source>
</evidence>
<accession>A0A074LNY9</accession>
<evidence type="ECO:0000313" key="1">
    <source>
        <dbReference type="EMBL" id="KEO75602.1"/>
    </source>
</evidence>
<dbReference type="STRING" id="1048983.EL17_00475"/>
<keyword evidence="2" id="KW-1185">Reference proteome</keyword>
<dbReference type="EMBL" id="JMIH01000010">
    <property type="protein sequence ID" value="KEO75602.1"/>
    <property type="molecule type" value="Genomic_DNA"/>
</dbReference>
<sequence>MKGAASIIFLGMLFFGFFSVNAQTEGGLQAYLKSDTLTLENSILRHQYLFNGGDLKLLNLWDKRSDKVLEINRPQIDFVFGGISLDSVSYRIHTAEGSAGDQPYKEVVIIQYRGGLEVKRRIKLFGEAPAVRHQFEFRGKSSVLSWERVII</sequence>
<comment type="caution">
    <text evidence="1">The sequence shown here is derived from an EMBL/GenBank/DDBJ whole genome shotgun (WGS) entry which is preliminary data.</text>
</comment>
<dbReference type="Proteomes" id="UP000027821">
    <property type="component" value="Unassembled WGS sequence"/>
</dbReference>
<proteinExistence type="predicted"/>
<dbReference type="RefSeq" id="WP_035069369.1">
    <property type="nucleotide sequence ID" value="NZ_JMIH01000010.1"/>
</dbReference>